<evidence type="ECO:0000256" key="6">
    <source>
        <dbReference type="ARBA" id="ARBA00023065"/>
    </source>
</evidence>
<feature type="transmembrane region" description="Helical" evidence="9">
    <location>
        <begin position="42"/>
        <end position="62"/>
    </location>
</feature>
<dbReference type="GO" id="GO:0005254">
    <property type="term" value="F:chloride channel activity"/>
    <property type="evidence" value="ECO:0007669"/>
    <property type="project" value="InterPro"/>
</dbReference>
<proteinExistence type="inferred from homology"/>
<feature type="transmembrane region" description="Helical" evidence="9">
    <location>
        <begin position="68"/>
        <end position="86"/>
    </location>
</feature>
<keyword evidence="6" id="KW-0406">Ion transport</keyword>
<name>Q1D605_MYXXD</name>
<dbReference type="InterPro" id="IPR044669">
    <property type="entry name" value="YneE/VCCN1/2-like"/>
</dbReference>
<evidence type="ECO:0000256" key="9">
    <source>
        <dbReference type="SAM" id="Phobius"/>
    </source>
</evidence>
<evidence type="ECO:0000256" key="5">
    <source>
        <dbReference type="ARBA" id="ARBA00022989"/>
    </source>
</evidence>
<dbReference type="AlphaFoldDB" id="Q1D605"/>
<dbReference type="PANTHER" id="PTHR33281">
    <property type="entry name" value="UPF0187 PROTEIN YNEE"/>
    <property type="match status" value="1"/>
</dbReference>
<accession>Q1D605</accession>
<organism evidence="10 11">
    <name type="scientific">Myxococcus xanthus (strain DK1622)</name>
    <dbReference type="NCBI Taxonomy" id="246197"/>
    <lineage>
        <taxon>Bacteria</taxon>
        <taxon>Pseudomonadati</taxon>
        <taxon>Myxococcota</taxon>
        <taxon>Myxococcia</taxon>
        <taxon>Myxococcales</taxon>
        <taxon>Cystobacterineae</taxon>
        <taxon>Myxococcaceae</taxon>
        <taxon>Myxococcus</taxon>
    </lineage>
</organism>
<protein>
    <recommendedName>
        <fullName evidence="12">Bestrophin</fullName>
    </recommendedName>
</protein>
<keyword evidence="3" id="KW-1003">Cell membrane</keyword>
<evidence type="ECO:0000256" key="1">
    <source>
        <dbReference type="ARBA" id="ARBA00004651"/>
    </source>
</evidence>
<keyword evidence="7 9" id="KW-0472">Membrane</keyword>
<evidence type="ECO:0000256" key="2">
    <source>
        <dbReference type="ARBA" id="ARBA00022448"/>
    </source>
</evidence>
<dbReference type="EMBL" id="CP000113">
    <property type="protein sequence ID" value="ABF89654.1"/>
    <property type="molecule type" value="Genomic_DNA"/>
</dbReference>
<keyword evidence="11" id="KW-1185">Reference proteome</keyword>
<dbReference type="eggNOG" id="COG3781">
    <property type="taxonomic scope" value="Bacteria"/>
</dbReference>
<keyword evidence="5 9" id="KW-1133">Transmembrane helix</keyword>
<comment type="subcellular location">
    <subcellularLocation>
        <location evidence="1">Cell membrane</location>
        <topology evidence="1">Multi-pass membrane protein</topology>
    </subcellularLocation>
</comment>
<dbReference type="Pfam" id="PF25539">
    <property type="entry name" value="Bestrophin_2"/>
    <property type="match status" value="1"/>
</dbReference>
<dbReference type="Proteomes" id="UP000002402">
    <property type="component" value="Chromosome"/>
</dbReference>
<evidence type="ECO:0008006" key="12">
    <source>
        <dbReference type="Google" id="ProtNLM"/>
    </source>
</evidence>
<evidence type="ECO:0000313" key="11">
    <source>
        <dbReference type="Proteomes" id="UP000002402"/>
    </source>
</evidence>
<dbReference type="OrthoDB" id="445589at2"/>
<sequence>MALATPRAGAAAYAPCDNMIDYDPHRWWSYFHYLRGSMVREIVARVLICVLWAVGVTAVHHHTKPLDIPATVHTLAGISLSLLLVFRTNASYDRFWEGRKLWGGIVNETRNLARASSVFMRRDAGLYGTLVRWISAFPYAAAASLRGERDLGPVASELPRDEADAVLGSQHVPLAVSQKMSAVLDEGRLRGYYPEHVQMQLDQNVQLLIDYIGGCERIHKTPMPFAYMMHLRRALMVYCYTLPFALVDSFGWITVPATFVVAYVFFGIEEIGVEIEDPFGHDDNDLPLERICETIHGNLKALMPGSAEAIHAPVSVVAIPGGGQDA</sequence>
<reference evidence="10 11" key="1">
    <citation type="journal article" date="2006" name="Proc. Natl. Acad. Sci. U.S.A.">
        <title>Evolution of sensory complexity recorded in a myxobacterial genome.</title>
        <authorList>
            <person name="Goldman B.S."/>
            <person name="Nierman W.C."/>
            <person name="Kaiser D."/>
            <person name="Slater S.C."/>
            <person name="Durkin A.S."/>
            <person name="Eisen J.A."/>
            <person name="Ronning C.M."/>
            <person name="Barbazuk W.B."/>
            <person name="Blanchard M."/>
            <person name="Field C."/>
            <person name="Halling C."/>
            <person name="Hinkle G."/>
            <person name="Iartchuk O."/>
            <person name="Kim H.S."/>
            <person name="Mackenzie C."/>
            <person name="Madupu R."/>
            <person name="Miller N."/>
            <person name="Shvartsbeyn A."/>
            <person name="Sullivan S.A."/>
            <person name="Vaudin M."/>
            <person name="Wiegand R."/>
            <person name="Kaplan H.B."/>
        </authorList>
    </citation>
    <scope>NUCLEOTIDE SEQUENCE [LARGE SCALE GENOMIC DNA]</scope>
    <source>
        <strain evidence="11">DK1622</strain>
    </source>
</reference>
<dbReference type="EnsemblBacteria" id="ABF89654">
    <property type="protein sequence ID" value="ABF89654"/>
    <property type="gene ID" value="MXAN_3733"/>
</dbReference>
<evidence type="ECO:0000256" key="8">
    <source>
        <dbReference type="ARBA" id="ARBA00034708"/>
    </source>
</evidence>
<keyword evidence="4 9" id="KW-0812">Transmembrane</keyword>
<dbReference type="STRING" id="246197.MXAN_3733"/>
<evidence type="ECO:0000256" key="4">
    <source>
        <dbReference type="ARBA" id="ARBA00022692"/>
    </source>
</evidence>
<dbReference type="HOGENOM" id="CLU_029790_4_1_7"/>
<keyword evidence="2" id="KW-0813">Transport</keyword>
<comment type="similarity">
    <text evidence="8">Belongs to the anion channel-forming bestrophin (TC 1.A.46) family.</text>
</comment>
<evidence type="ECO:0000313" key="10">
    <source>
        <dbReference type="EMBL" id="ABF89654.1"/>
    </source>
</evidence>
<evidence type="ECO:0000256" key="7">
    <source>
        <dbReference type="ARBA" id="ARBA00023136"/>
    </source>
</evidence>
<dbReference type="GO" id="GO:0005886">
    <property type="term" value="C:plasma membrane"/>
    <property type="evidence" value="ECO:0007669"/>
    <property type="project" value="UniProtKB-SubCell"/>
</dbReference>
<gene>
    <name evidence="10" type="ordered locus">MXAN_3733</name>
</gene>
<evidence type="ECO:0000256" key="3">
    <source>
        <dbReference type="ARBA" id="ARBA00022475"/>
    </source>
</evidence>
<dbReference type="PANTHER" id="PTHR33281:SF19">
    <property type="entry name" value="VOLTAGE-DEPENDENT ANION CHANNEL-FORMING PROTEIN YNEE"/>
    <property type="match status" value="1"/>
</dbReference>
<dbReference type="KEGG" id="mxa:MXAN_3733"/>
<feature type="transmembrane region" description="Helical" evidence="9">
    <location>
        <begin position="237"/>
        <end position="266"/>
    </location>
</feature>